<comment type="caution">
    <text evidence="2">The sequence shown here is derived from an EMBL/GenBank/DDBJ whole genome shotgun (WGS) entry which is preliminary data.</text>
</comment>
<reference evidence="2" key="1">
    <citation type="submission" date="2023-10" db="EMBL/GenBank/DDBJ databases">
        <title>Genome assemblies of two species of porcelain crab, Petrolisthes cinctipes and Petrolisthes manimaculis (Anomura: Porcellanidae).</title>
        <authorList>
            <person name="Angst P."/>
        </authorList>
    </citation>
    <scope>NUCLEOTIDE SEQUENCE</scope>
    <source>
        <strain evidence="2">PB745_01</strain>
        <tissue evidence="2">Gill</tissue>
    </source>
</reference>
<organism evidence="2 4">
    <name type="scientific">Petrolisthes cinctipes</name>
    <name type="common">Flat porcelain crab</name>
    <dbReference type="NCBI Taxonomy" id="88211"/>
    <lineage>
        <taxon>Eukaryota</taxon>
        <taxon>Metazoa</taxon>
        <taxon>Ecdysozoa</taxon>
        <taxon>Arthropoda</taxon>
        <taxon>Crustacea</taxon>
        <taxon>Multicrustacea</taxon>
        <taxon>Malacostraca</taxon>
        <taxon>Eumalacostraca</taxon>
        <taxon>Eucarida</taxon>
        <taxon>Decapoda</taxon>
        <taxon>Pleocyemata</taxon>
        <taxon>Anomura</taxon>
        <taxon>Galatheoidea</taxon>
        <taxon>Porcellanidae</taxon>
        <taxon>Petrolisthes</taxon>
    </lineage>
</organism>
<dbReference type="EMBL" id="JAWQEG010000074">
    <property type="protein sequence ID" value="KAK3894980.1"/>
    <property type="molecule type" value="Genomic_DNA"/>
</dbReference>
<proteinExistence type="predicted"/>
<evidence type="ECO:0000313" key="3">
    <source>
        <dbReference type="EMBL" id="KAK3894980.1"/>
    </source>
</evidence>
<evidence type="ECO:0000313" key="1">
    <source>
        <dbReference type="EMBL" id="KAK3878627.1"/>
    </source>
</evidence>
<dbReference type="Proteomes" id="UP001286313">
    <property type="component" value="Unassembled WGS sequence"/>
</dbReference>
<accession>A0AAE1KZ05</accession>
<evidence type="ECO:0000313" key="2">
    <source>
        <dbReference type="EMBL" id="KAK3888997.1"/>
    </source>
</evidence>
<sequence>MEQEKWFVDSAEFAIIWGSKYCLVSSVPSSCQRLIQRYTVETLAPVYLEILLADVPFSHIHTITRRSAMAVRL</sequence>
<evidence type="ECO:0000313" key="4">
    <source>
        <dbReference type="Proteomes" id="UP001286313"/>
    </source>
</evidence>
<name>A0AAE1KZ05_PETCI</name>
<gene>
    <name evidence="3" type="ORF">Pcinc_001273</name>
    <name evidence="2" type="ORF">Pcinc_006968</name>
    <name evidence="1" type="ORF">Pcinc_016758</name>
</gene>
<protein>
    <submittedName>
        <fullName evidence="2">Uncharacterized protein</fullName>
    </submittedName>
</protein>
<dbReference type="EMBL" id="JAWQEG010001538">
    <property type="protein sequence ID" value="KAK3878627.1"/>
    <property type="molecule type" value="Genomic_DNA"/>
</dbReference>
<dbReference type="AlphaFoldDB" id="A0AAE1KZ05"/>
<keyword evidence="4" id="KW-1185">Reference proteome</keyword>
<dbReference type="EMBL" id="JAWQEG010000509">
    <property type="protein sequence ID" value="KAK3888997.1"/>
    <property type="molecule type" value="Genomic_DNA"/>
</dbReference>